<feature type="region of interest" description="Disordered" evidence="1">
    <location>
        <begin position="123"/>
        <end position="143"/>
    </location>
</feature>
<keyword evidence="3" id="KW-1185">Reference proteome</keyword>
<sequence>MRSCHKVPHSAPSRCEELCPHSPKRTCLRNCPAVTTEHHLAVSALPVENVRPMRIREAERLDHEQLNESNGVPDIVSNFPVCRALREEARTPGERDVGSLCEARGVEKVCAKGGGSDSKVALCDDHDRNAPKAHTPPEAGERGMTMRNATRFWPLINLPLCKCSQ</sequence>
<evidence type="ECO:0000256" key="1">
    <source>
        <dbReference type="SAM" id="MobiDB-lite"/>
    </source>
</evidence>
<dbReference type="EMBL" id="MU001671">
    <property type="protein sequence ID" value="KAF2461366.1"/>
    <property type="molecule type" value="Genomic_DNA"/>
</dbReference>
<dbReference type="Proteomes" id="UP000799766">
    <property type="component" value="Unassembled WGS sequence"/>
</dbReference>
<evidence type="ECO:0000313" key="2">
    <source>
        <dbReference type="EMBL" id="KAF2461366.1"/>
    </source>
</evidence>
<gene>
    <name evidence="2" type="ORF">BDY21DRAFT_84529</name>
</gene>
<evidence type="ECO:0000313" key="3">
    <source>
        <dbReference type="Proteomes" id="UP000799766"/>
    </source>
</evidence>
<name>A0A6A6PBP5_9PEZI</name>
<proteinExistence type="predicted"/>
<protein>
    <submittedName>
        <fullName evidence="2">Uncharacterized protein</fullName>
    </submittedName>
</protein>
<reference evidence="2" key="1">
    <citation type="journal article" date="2020" name="Stud. Mycol.">
        <title>101 Dothideomycetes genomes: a test case for predicting lifestyles and emergence of pathogens.</title>
        <authorList>
            <person name="Haridas S."/>
            <person name="Albert R."/>
            <person name="Binder M."/>
            <person name="Bloem J."/>
            <person name="Labutti K."/>
            <person name="Salamov A."/>
            <person name="Andreopoulos B."/>
            <person name="Baker S."/>
            <person name="Barry K."/>
            <person name="Bills G."/>
            <person name="Bluhm B."/>
            <person name="Cannon C."/>
            <person name="Castanera R."/>
            <person name="Culley D."/>
            <person name="Daum C."/>
            <person name="Ezra D."/>
            <person name="Gonzalez J."/>
            <person name="Henrissat B."/>
            <person name="Kuo A."/>
            <person name="Liang C."/>
            <person name="Lipzen A."/>
            <person name="Lutzoni F."/>
            <person name="Magnuson J."/>
            <person name="Mondo S."/>
            <person name="Nolan M."/>
            <person name="Ohm R."/>
            <person name="Pangilinan J."/>
            <person name="Park H.-J."/>
            <person name="Ramirez L."/>
            <person name="Alfaro M."/>
            <person name="Sun H."/>
            <person name="Tritt A."/>
            <person name="Yoshinaga Y."/>
            <person name="Zwiers L.-H."/>
            <person name="Turgeon B."/>
            <person name="Goodwin S."/>
            <person name="Spatafora J."/>
            <person name="Crous P."/>
            <person name="Grigoriev I."/>
        </authorList>
    </citation>
    <scope>NUCLEOTIDE SEQUENCE</scope>
    <source>
        <strain evidence="2">ATCC 16933</strain>
    </source>
</reference>
<organism evidence="2 3">
    <name type="scientific">Lineolata rhizophorae</name>
    <dbReference type="NCBI Taxonomy" id="578093"/>
    <lineage>
        <taxon>Eukaryota</taxon>
        <taxon>Fungi</taxon>
        <taxon>Dikarya</taxon>
        <taxon>Ascomycota</taxon>
        <taxon>Pezizomycotina</taxon>
        <taxon>Dothideomycetes</taxon>
        <taxon>Dothideomycetes incertae sedis</taxon>
        <taxon>Lineolatales</taxon>
        <taxon>Lineolataceae</taxon>
        <taxon>Lineolata</taxon>
    </lineage>
</organism>
<dbReference type="AlphaFoldDB" id="A0A6A6PBP5"/>
<accession>A0A6A6PBP5</accession>